<evidence type="ECO:0000256" key="3">
    <source>
        <dbReference type="ARBA" id="ARBA00022723"/>
    </source>
</evidence>
<feature type="domain" description="C2H2-type" evidence="13">
    <location>
        <begin position="338"/>
        <end position="365"/>
    </location>
</feature>
<keyword evidence="9" id="KW-0804">Transcription</keyword>
<dbReference type="PANTHER" id="PTHR24393:SF15">
    <property type="entry name" value="IP01243P-RELATED"/>
    <property type="match status" value="1"/>
</dbReference>
<feature type="compositionally biased region" description="Basic and acidic residues" evidence="12">
    <location>
        <begin position="208"/>
        <end position="219"/>
    </location>
</feature>
<dbReference type="PROSITE" id="PS00028">
    <property type="entry name" value="ZINC_FINGER_C2H2_1"/>
    <property type="match status" value="9"/>
</dbReference>
<comment type="subcellular location">
    <subcellularLocation>
        <location evidence="1">Nucleus</location>
    </subcellularLocation>
</comment>
<keyword evidence="3" id="KW-0479">Metal-binding</keyword>
<evidence type="ECO:0000256" key="1">
    <source>
        <dbReference type="ARBA" id="ARBA00004123"/>
    </source>
</evidence>
<keyword evidence="4" id="KW-0677">Repeat</keyword>
<dbReference type="Gene3D" id="3.30.160.60">
    <property type="entry name" value="Classic Zinc Finger"/>
    <property type="match status" value="10"/>
</dbReference>
<reference evidence="15" key="1">
    <citation type="submission" date="2025-05" db="UniProtKB">
        <authorList>
            <consortium name="RefSeq"/>
        </authorList>
    </citation>
    <scope>NUCLEOTIDE SEQUENCE [LARGE SCALE GENOMIC DNA]</scope>
</reference>
<dbReference type="SMART" id="SM00349">
    <property type="entry name" value="KRAB"/>
    <property type="match status" value="2"/>
</dbReference>
<dbReference type="Pfam" id="PF01352">
    <property type="entry name" value="KRAB"/>
    <property type="match status" value="2"/>
</dbReference>
<feature type="domain" description="C2H2-type" evidence="13">
    <location>
        <begin position="580"/>
        <end position="607"/>
    </location>
</feature>
<gene>
    <name evidence="16" type="primary">LOC110091517</name>
</gene>
<dbReference type="Pfam" id="PF00096">
    <property type="entry name" value="zf-C2H2"/>
    <property type="match status" value="9"/>
</dbReference>
<dbReference type="InterPro" id="IPR036051">
    <property type="entry name" value="KRAB_dom_sf"/>
</dbReference>
<evidence type="ECO:0000256" key="4">
    <source>
        <dbReference type="ARBA" id="ARBA00022737"/>
    </source>
</evidence>
<feature type="domain" description="C2H2-type" evidence="13">
    <location>
        <begin position="552"/>
        <end position="579"/>
    </location>
</feature>
<feature type="region of interest" description="Disordered" evidence="12">
    <location>
        <begin position="208"/>
        <end position="228"/>
    </location>
</feature>
<feature type="domain" description="KRAB" evidence="14">
    <location>
        <begin position="35"/>
        <end position="112"/>
    </location>
</feature>
<dbReference type="InterPro" id="IPR036236">
    <property type="entry name" value="Znf_C2H2_sf"/>
</dbReference>
<name>A0ABM5FGA3_9SAUR</name>
<evidence type="ECO:0000313" key="16">
    <source>
        <dbReference type="RefSeq" id="XP_072844434.1"/>
    </source>
</evidence>
<feature type="domain" description="C2H2-type" evidence="13">
    <location>
        <begin position="524"/>
        <end position="551"/>
    </location>
</feature>
<feature type="domain" description="C2H2-type" evidence="13">
    <location>
        <begin position="438"/>
        <end position="465"/>
    </location>
</feature>
<keyword evidence="15" id="KW-1185">Reference proteome</keyword>
<dbReference type="InterPro" id="IPR013087">
    <property type="entry name" value="Znf_C2H2_type"/>
</dbReference>
<evidence type="ECO:0000256" key="8">
    <source>
        <dbReference type="ARBA" id="ARBA00023125"/>
    </source>
</evidence>
<dbReference type="PROSITE" id="PS50805">
    <property type="entry name" value="KRAB"/>
    <property type="match status" value="2"/>
</dbReference>
<keyword evidence="10" id="KW-0539">Nucleus</keyword>
<accession>A0ABM5FGA3</accession>
<evidence type="ECO:0000256" key="10">
    <source>
        <dbReference type="ARBA" id="ARBA00023242"/>
    </source>
</evidence>
<feature type="domain" description="C2H2-type" evidence="13">
    <location>
        <begin position="466"/>
        <end position="488"/>
    </location>
</feature>
<organism evidence="15 16">
    <name type="scientific">Pogona vitticeps</name>
    <name type="common">central bearded dragon</name>
    <dbReference type="NCBI Taxonomy" id="103695"/>
    <lineage>
        <taxon>Eukaryota</taxon>
        <taxon>Metazoa</taxon>
        <taxon>Chordata</taxon>
        <taxon>Craniata</taxon>
        <taxon>Vertebrata</taxon>
        <taxon>Euteleostomi</taxon>
        <taxon>Lepidosauria</taxon>
        <taxon>Squamata</taxon>
        <taxon>Bifurcata</taxon>
        <taxon>Unidentata</taxon>
        <taxon>Episquamata</taxon>
        <taxon>Toxicofera</taxon>
        <taxon>Iguania</taxon>
        <taxon>Acrodonta</taxon>
        <taxon>Agamidae</taxon>
        <taxon>Amphibolurinae</taxon>
        <taxon>Pogona</taxon>
    </lineage>
</organism>
<reference evidence="16" key="2">
    <citation type="submission" date="2025-08" db="UniProtKB">
        <authorList>
            <consortium name="RefSeq"/>
        </authorList>
    </citation>
    <scope>IDENTIFICATION</scope>
</reference>
<keyword evidence="7" id="KW-0805">Transcription regulation</keyword>
<feature type="region of interest" description="Disordered" evidence="12">
    <location>
        <begin position="354"/>
        <end position="388"/>
    </location>
</feature>
<sequence length="664" mass="75743">MAEEAWAFPALTAFLPQSARRGLVPEMQDKLKDPLNFELVAVHFTKAEWDLLRPAQKALYREVMLENYGMVVSLDYLTGGGRALESNCRSSSFHPGIETTVMDSVEGLEEVAVHFTADEWALMGPGQKALYEEVMLEIDDMVIFLGHLRSRPDFIALLEEDREDLFVEGCVEEKGSTGDMPRSKNKEGRSQVLLKRVVAEEWEENFMNEHETKQEEEKPVQTLRSKPSICEDSRSQIQAWRLKGKKARMSSECGEDLSSGSVLEAPQRMDQGEKSSVCRINLSRSRSCKNVSRKQMLVGRQVDNSRDPLSKPLNCVKSITEGSRMARHQGFGKEGKVCKCQDCGKTFAGESGLSKHRITHTKEKRKTDVSQHQKDHTRERLDKSTNCNKSFRHSGQHISHDIIQSEKKPYECLECGMTFNWKGNLKRHQKNHTGENSYICPDCGKSFNRSERFISHQRIHRGEKPYQCSECGKGYYAKWRLSRHQKIHDVKPHSGAICPICGKIFSDKSDVVRHQTVHTGEKRYTCLDCGKKFSQSGNLSSHRRSHTGETPHKCGECGKSFSRRDVFVVHQRVHTGEKPYKCSVCGKAFGRRDVLSSHQKVHTGEKPYTCFECGKTFSHRSNFTKHQIMHTRQKLYKGLAYFTPQNSHHVESMFGGWKTEEIAS</sequence>
<dbReference type="GeneID" id="110091517"/>
<dbReference type="Gene3D" id="6.10.140.140">
    <property type="match status" value="2"/>
</dbReference>
<evidence type="ECO:0000256" key="11">
    <source>
        <dbReference type="PROSITE-ProRule" id="PRU00042"/>
    </source>
</evidence>
<dbReference type="RefSeq" id="XP_072844434.1">
    <property type="nucleotide sequence ID" value="XM_072988333.1"/>
</dbReference>
<evidence type="ECO:0000313" key="15">
    <source>
        <dbReference type="Proteomes" id="UP001652642"/>
    </source>
</evidence>
<keyword evidence="8" id="KW-0238">DNA-binding</keyword>
<evidence type="ECO:0000259" key="13">
    <source>
        <dbReference type="PROSITE" id="PS50157"/>
    </source>
</evidence>
<dbReference type="InterPro" id="IPR001909">
    <property type="entry name" value="KRAB"/>
</dbReference>
<dbReference type="PROSITE" id="PS50157">
    <property type="entry name" value="ZINC_FINGER_C2H2_2"/>
    <property type="match status" value="9"/>
</dbReference>
<feature type="domain" description="C2H2-type" evidence="13">
    <location>
        <begin position="410"/>
        <end position="437"/>
    </location>
</feature>
<feature type="domain" description="C2H2-type" evidence="13">
    <location>
        <begin position="608"/>
        <end position="635"/>
    </location>
</feature>
<keyword evidence="6" id="KW-0862">Zinc</keyword>
<dbReference type="Proteomes" id="UP001652642">
    <property type="component" value="Chromosome 2"/>
</dbReference>
<feature type="domain" description="C2H2-type" evidence="13">
    <location>
        <begin position="496"/>
        <end position="523"/>
    </location>
</feature>
<dbReference type="CDD" id="cd07765">
    <property type="entry name" value="KRAB_A-box"/>
    <property type="match status" value="2"/>
</dbReference>
<evidence type="ECO:0000256" key="7">
    <source>
        <dbReference type="ARBA" id="ARBA00023015"/>
    </source>
</evidence>
<dbReference type="SUPFAM" id="SSF109640">
    <property type="entry name" value="KRAB domain (Kruppel-associated box)"/>
    <property type="match status" value="2"/>
</dbReference>
<protein>
    <submittedName>
        <fullName evidence="16">Uncharacterized protein isoform X1</fullName>
    </submittedName>
</protein>
<evidence type="ECO:0000256" key="5">
    <source>
        <dbReference type="ARBA" id="ARBA00022771"/>
    </source>
</evidence>
<evidence type="ECO:0000259" key="14">
    <source>
        <dbReference type="PROSITE" id="PS50805"/>
    </source>
</evidence>
<dbReference type="SUPFAM" id="SSF57667">
    <property type="entry name" value="beta-beta-alpha zinc fingers"/>
    <property type="match status" value="6"/>
</dbReference>
<feature type="compositionally biased region" description="Basic and acidic residues" evidence="12">
    <location>
        <begin position="365"/>
        <end position="383"/>
    </location>
</feature>
<evidence type="ECO:0000256" key="6">
    <source>
        <dbReference type="ARBA" id="ARBA00022833"/>
    </source>
</evidence>
<dbReference type="PANTHER" id="PTHR24393">
    <property type="entry name" value="ZINC FINGER PROTEIN"/>
    <property type="match status" value="1"/>
</dbReference>
<evidence type="ECO:0000256" key="9">
    <source>
        <dbReference type="ARBA" id="ARBA00023163"/>
    </source>
</evidence>
<dbReference type="SMART" id="SM00355">
    <property type="entry name" value="ZnF_C2H2"/>
    <property type="match status" value="9"/>
</dbReference>
<proteinExistence type="inferred from homology"/>
<feature type="domain" description="KRAB" evidence="14">
    <location>
        <begin position="106"/>
        <end position="177"/>
    </location>
</feature>
<feature type="compositionally biased region" description="Basic residues" evidence="12">
    <location>
        <begin position="354"/>
        <end position="364"/>
    </location>
</feature>
<evidence type="ECO:0000256" key="2">
    <source>
        <dbReference type="ARBA" id="ARBA00006991"/>
    </source>
</evidence>
<keyword evidence="5 11" id="KW-0863">Zinc-finger</keyword>
<evidence type="ECO:0000256" key="12">
    <source>
        <dbReference type="SAM" id="MobiDB-lite"/>
    </source>
</evidence>
<comment type="similarity">
    <text evidence="2">Belongs to the krueppel C2H2-type zinc-finger protein family.</text>
</comment>